<comment type="caution">
    <text evidence="1">The sequence shown here is derived from an EMBL/GenBank/DDBJ whole genome shotgun (WGS) entry which is preliminary data.</text>
</comment>
<dbReference type="AlphaFoldDB" id="A0A396HVJ4"/>
<dbReference type="EMBL" id="PSQE01000005">
    <property type="protein sequence ID" value="RHN57329.1"/>
    <property type="molecule type" value="Genomic_DNA"/>
</dbReference>
<sequence>MCPPLAATCKGLSLFLLNVNKSFGECSITRFTMSLLPYEAAICNTVFFVGVSISNKLEEPNKFVEPPYTK</sequence>
<accession>A0A396HVJ4</accession>
<proteinExistence type="predicted"/>
<evidence type="ECO:0000313" key="2">
    <source>
        <dbReference type="Proteomes" id="UP000265566"/>
    </source>
</evidence>
<gene>
    <name evidence="1" type="ORF">MtrunA17_Chr5g0439171</name>
</gene>
<dbReference type="Gramene" id="rna32855">
    <property type="protein sequence ID" value="RHN57329.1"/>
    <property type="gene ID" value="gene32855"/>
</dbReference>
<organism evidence="1 2">
    <name type="scientific">Medicago truncatula</name>
    <name type="common">Barrel medic</name>
    <name type="synonym">Medicago tribuloides</name>
    <dbReference type="NCBI Taxonomy" id="3880"/>
    <lineage>
        <taxon>Eukaryota</taxon>
        <taxon>Viridiplantae</taxon>
        <taxon>Streptophyta</taxon>
        <taxon>Embryophyta</taxon>
        <taxon>Tracheophyta</taxon>
        <taxon>Spermatophyta</taxon>
        <taxon>Magnoliopsida</taxon>
        <taxon>eudicotyledons</taxon>
        <taxon>Gunneridae</taxon>
        <taxon>Pentapetalae</taxon>
        <taxon>rosids</taxon>
        <taxon>fabids</taxon>
        <taxon>Fabales</taxon>
        <taxon>Fabaceae</taxon>
        <taxon>Papilionoideae</taxon>
        <taxon>50 kb inversion clade</taxon>
        <taxon>NPAAA clade</taxon>
        <taxon>Hologalegina</taxon>
        <taxon>IRL clade</taxon>
        <taxon>Trifolieae</taxon>
        <taxon>Medicago</taxon>
    </lineage>
</organism>
<evidence type="ECO:0000313" key="1">
    <source>
        <dbReference type="EMBL" id="RHN57329.1"/>
    </source>
</evidence>
<protein>
    <submittedName>
        <fullName evidence="1">Uncharacterized protein</fullName>
    </submittedName>
</protein>
<reference evidence="2" key="1">
    <citation type="journal article" date="2018" name="Nat. Plants">
        <title>Whole-genome landscape of Medicago truncatula symbiotic genes.</title>
        <authorList>
            <person name="Pecrix Y."/>
            <person name="Staton S.E."/>
            <person name="Sallet E."/>
            <person name="Lelandais-Briere C."/>
            <person name="Moreau S."/>
            <person name="Carrere S."/>
            <person name="Blein T."/>
            <person name="Jardinaud M.F."/>
            <person name="Latrasse D."/>
            <person name="Zouine M."/>
            <person name="Zahm M."/>
            <person name="Kreplak J."/>
            <person name="Mayjonade B."/>
            <person name="Satge C."/>
            <person name="Perez M."/>
            <person name="Cauet S."/>
            <person name="Marande W."/>
            <person name="Chantry-Darmon C."/>
            <person name="Lopez-Roques C."/>
            <person name="Bouchez O."/>
            <person name="Berard A."/>
            <person name="Debelle F."/>
            <person name="Munos S."/>
            <person name="Bendahmane A."/>
            <person name="Berges H."/>
            <person name="Niebel A."/>
            <person name="Buitink J."/>
            <person name="Frugier F."/>
            <person name="Benhamed M."/>
            <person name="Crespi M."/>
            <person name="Gouzy J."/>
            <person name="Gamas P."/>
        </authorList>
    </citation>
    <scope>NUCLEOTIDE SEQUENCE [LARGE SCALE GENOMIC DNA]</scope>
    <source>
        <strain evidence="2">cv. Jemalong A17</strain>
    </source>
</reference>
<dbReference type="Proteomes" id="UP000265566">
    <property type="component" value="Chromosome 5"/>
</dbReference>
<name>A0A396HVJ4_MEDTR</name>